<organism evidence="2 3">
    <name type="scientific">SAR86 cluster bacterium</name>
    <dbReference type="NCBI Taxonomy" id="2030880"/>
    <lineage>
        <taxon>Bacteria</taxon>
        <taxon>Pseudomonadati</taxon>
        <taxon>Pseudomonadota</taxon>
        <taxon>Gammaproteobacteria</taxon>
        <taxon>SAR86 cluster</taxon>
    </lineage>
</organism>
<keyword evidence="1" id="KW-0479">Metal-binding</keyword>
<dbReference type="SUPFAM" id="SSF46785">
    <property type="entry name" value="Winged helix' DNA-binding domain"/>
    <property type="match status" value="1"/>
</dbReference>
<dbReference type="GO" id="GO:0008270">
    <property type="term" value="F:zinc ion binding"/>
    <property type="evidence" value="ECO:0007669"/>
    <property type="project" value="TreeGrafter"/>
</dbReference>
<comment type="caution">
    <text evidence="2">The sequence shown here is derived from an EMBL/GenBank/DDBJ whole genome shotgun (WGS) entry which is preliminary data.</text>
</comment>
<dbReference type="Gene3D" id="1.10.10.10">
    <property type="entry name" value="Winged helix-like DNA-binding domain superfamily/Winged helix DNA-binding domain"/>
    <property type="match status" value="1"/>
</dbReference>
<dbReference type="GO" id="GO:0000976">
    <property type="term" value="F:transcription cis-regulatory region binding"/>
    <property type="evidence" value="ECO:0007669"/>
    <property type="project" value="TreeGrafter"/>
</dbReference>
<evidence type="ECO:0000313" key="2">
    <source>
        <dbReference type="EMBL" id="PCJ28179.1"/>
    </source>
</evidence>
<accession>A0A2A5B9H6</accession>
<dbReference type="PANTHER" id="PTHR33202">
    <property type="entry name" value="ZINC UPTAKE REGULATION PROTEIN"/>
    <property type="match status" value="1"/>
</dbReference>
<name>A0A2A5B9H6_9GAMM</name>
<sequence>MSYNKPITVKSLEKICVDNGLRMTSLRRCMLSILVNSVEHLTVIEVIEQVLSSSLNINLASIYRNMLVFEKIGILRSHTVKTPQIYYEVVGSVPDHFIDLDTGKARELHHKALDVFKAAIVEQYGYKKEDCYLRLYAYPKAPL</sequence>
<proteinExistence type="predicted"/>
<evidence type="ECO:0000256" key="1">
    <source>
        <dbReference type="PIRSR" id="PIRSR602481-2"/>
    </source>
</evidence>
<dbReference type="PANTHER" id="PTHR33202:SF7">
    <property type="entry name" value="FERRIC UPTAKE REGULATION PROTEIN"/>
    <property type="match status" value="1"/>
</dbReference>
<dbReference type="Proteomes" id="UP000218327">
    <property type="component" value="Unassembled WGS sequence"/>
</dbReference>
<gene>
    <name evidence="2" type="ORF">COA96_01330</name>
</gene>
<dbReference type="InterPro" id="IPR036388">
    <property type="entry name" value="WH-like_DNA-bd_sf"/>
</dbReference>
<dbReference type="AlphaFoldDB" id="A0A2A5B9H6"/>
<dbReference type="EMBL" id="NVVJ01000003">
    <property type="protein sequence ID" value="PCJ28179.1"/>
    <property type="molecule type" value="Genomic_DNA"/>
</dbReference>
<keyword evidence="1" id="KW-0408">Iron</keyword>
<evidence type="ECO:0008006" key="4">
    <source>
        <dbReference type="Google" id="ProtNLM"/>
    </source>
</evidence>
<feature type="binding site" evidence="1">
    <location>
        <position position="95"/>
    </location>
    <ligand>
        <name>Fe cation</name>
        <dbReference type="ChEBI" id="CHEBI:24875"/>
    </ligand>
</feature>
<dbReference type="Pfam" id="PF01475">
    <property type="entry name" value="FUR"/>
    <property type="match status" value="1"/>
</dbReference>
<dbReference type="GO" id="GO:0045892">
    <property type="term" value="P:negative regulation of DNA-templated transcription"/>
    <property type="evidence" value="ECO:0007669"/>
    <property type="project" value="TreeGrafter"/>
</dbReference>
<dbReference type="GO" id="GO:0003700">
    <property type="term" value="F:DNA-binding transcription factor activity"/>
    <property type="evidence" value="ECO:0007669"/>
    <property type="project" value="InterPro"/>
</dbReference>
<evidence type="ECO:0000313" key="3">
    <source>
        <dbReference type="Proteomes" id="UP000218327"/>
    </source>
</evidence>
<comment type="cofactor">
    <cofactor evidence="1">
        <name>Mn(2+)</name>
        <dbReference type="ChEBI" id="CHEBI:29035"/>
    </cofactor>
    <cofactor evidence="1">
        <name>Fe(2+)</name>
        <dbReference type="ChEBI" id="CHEBI:29033"/>
    </cofactor>
    <text evidence="1">Binds 1 Mn(2+) or Fe(2+) ion per subunit.</text>
</comment>
<dbReference type="InterPro" id="IPR002481">
    <property type="entry name" value="FUR"/>
</dbReference>
<reference evidence="3" key="1">
    <citation type="submission" date="2017-08" db="EMBL/GenBank/DDBJ databases">
        <title>A dynamic microbial community with high functional redundancy inhabits the cold, oxic subseafloor aquifer.</title>
        <authorList>
            <person name="Tully B.J."/>
            <person name="Wheat C.G."/>
            <person name="Glazer B.T."/>
            <person name="Huber J.A."/>
        </authorList>
    </citation>
    <scope>NUCLEOTIDE SEQUENCE [LARGE SCALE GENOMIC DNA]</scope>
</reference>
<dbReference type="GO" id="GO:1900376">
    <property type="term" value="P:regulation of secondary metabolite biosynthetic process"/>
    <property type="evidence" value="ECO:0007669"/>
    <property type="project" value="TreeGrafter"/>
</dbReference>
<dbReference type="InterPro" id="IPR036390">
    <property type="entry name" value="WH_DNA-bd_sf"/>
</dbReference>
<protein>
    <recommendedName>
        <fullName evidence="4">Transcriptional repressor</fullName>
    </recommendedName>
</protein>